<evidence type="ECO:0000256" key="1">
    <source>
        <dbReference type="SAM" id="Phobius"/>
    </source>
</evidence>
<feature type="transmembrane region" description="Helical" evidence="1">
    <location>
        <begin position="12"/>
        <end position="31"/>
    </location>
</feature>
<evidence type="ECO:0000313" key="2">
    <source>
        <dbReference type="EMBL" id="MFC4231980.1"/>
    </source>
</evidence>
<reference evidence="3" key="1">
    <citation type="journal article" date="2019" name="Int. J. Syst. Evol. Microbiol.">
        <title>The Global Catalogue of Microorganisms (GCM) 10K type strain sequencing project: providing services to taxonomists for standard genome sequencing and annotation.</title>
        <authorList>
            <consortium name="The Broad Institute Genomics Platform"/>
            <consortium name="The Broad Institute Genome Sequencing Center for Infectious Disease"/>
            <person name="Wu L."/>
            <person name="Ma J."/>
        </authorList>
    </citation>
    <scope>NUCLEOTIDE SEQUENCE [LARGE SCALE GENOMIC DNA]</scope>
    <source>
        <strain evidence="3">CECT 8010</strain>
    </source>
</reference>
<keyword evidence="3" id="KW-1185">Reference proteome</keyword>
<comment type="caution">
    <text evidence="2">The sequence shown here is derived from an EMBL/GenBank/DDBJ whole genome shotgun (WGS) entry which is preliminary data.</text>
</comment>
<accession>A0ABV8PXL2</accession>
<dbReference type="Proteomes" id="UP001595906">
    <property type="component" value="Unassembled WGS sequence"/>
</dbReference>
<dbReference type="EMBL" id="JBHSDC010000015">
    <property type="protein sequence ID" value="MFC4231980.1"/>
    <property type="molecule type" value="Genomic_DNA"/>
</dbReference>
<keyword evidence="1" id="KW-0812">Transmembrane</keyword>
<gene>
    <name evidence="2" type="ORF">ACFOW1_08765</name>
</gene>
<protein>
    <recommendedName>
        <fullName evidence="4">Heavy-metal-associated domain-containing protein</fullName>
    </recommendedName>
</protein>
<keyword evidence="1" id="KW-0472">Membrane</keyword>
<keyword evidence="1" id="KW-1133">Transmembrane helix</keyword>
<dbReference type="RefSeq" id="WP_379013649.1">
    <property type="nucleotide sequence ID" value="NZ_JBHSDC010000015.1"/>
</dbReference>
<evidence type="ECO:0000313" key="3">
    <source>
        <dbReference type="Proteomes" id="UP001595906"/>
    </source>
</evidence>
<name>A0ABV8PXL2_9BACT</name>
<organism evidence="2 3">
    <name type="scientific">Parasediminibacterium paludis</name>
    <dbReference type="NCBI Taxonomy" id="908966"/>
    <lineage>
        <taxon>Bacteria</taxon>
        <taxon>Pseudomonadati</taxon>
        <taxon>Bacteroidota</taxon>
        <taxon>Chitinophagia</taxon>
        <taxon>Chitinophagales</taxon>
        <taxon>Chitinophagaceae</taxon>
        <taxon>Parasediminibacterium</taxon>
    </lineage>
</organism>
<sequence length="143" mass="16135">MQNKYFKLFLKTSGIVFLLLVVALAVHIYIVTRPKPLDKTQLAIARIDFKQSISPKDSLSITQWLYQQKGVQYVLCNPTSSITVFGFYPAQINANDVVTSLTKTLHYQAQRHIPTVEELNSGCPIIVATTGAKLYNYLKSRLN</sequence>
<proteinExistence type="predicted"/>
<evidence type="ECO:0008006" key="4">
    <source>
        <dbReference type="Google" id="ProtNLM"/>
    </source>
</evidence>